<gene>
    <name evidence="12" type="ORF">CAPTEDRAFT_176212</name>
</gene>
<comment type="subcellular location">
    <subcellularLocation>
        <location evidence="1">Nucleus</location>
    </subcellularLocation>
</comment>
<dbReference type="InterPro" id="IPR035500">
    <property type="entry name" value="NHR-like_dom_sf"/>
</dbReference>
<evidence type="ECO:0000256" key="8">
    <source>
        <dbReference type="ARBA" id="ARBA00023163"/>
    </source>
</evidence>
<dbReference type="EMBL" id="KB297068">
    <property type="protein sequence ID" value="ELU11015.1"/>
    <property type="molecule type" value="Genomic_DNA"/>
</dbReference>
<dbReference type="OrthoDB" id="5771769at2759"/>
<evidence type="ECO:0000313" key="12">
    <source>
        <dbReference type="EMBL" id="ELU11015.1"/>
    </source>
</evidence>
<dbReference type="OMA" id="YVIEQFR"/>
<feature type="region of interest" description="Disordered" evidence="10">
    <location>
        <begin position="1"/>
        <end position="106"/>
    </location>
</feature>
<evidence type="ECO:0000256" key="6">
    <source>
        <dbReference type="ARBA" id="ARBA00023015"/>
    </source>
</evidence>
<protein>
    <recommendedName>
        <fullName evidence="11">NR LBD domain-containing protein</fullName>
    </recommendedName>
</protein>
<evidence type="ECO:0000313" key="14">
    <source>
        <dbReference type="Proteomes" id="UP000014760"/>
    </source>
</evidence>
<dbReference type="GO" id="GO:0000978">
    <property type="term" value="F:RNA polymerase II cis-regulatory region sequence-specific DNA binding"/>
    <property type="evidence" value="ECO:0007669"/>
    <property type="project" value="TreeGrafter"/>
</dbReference>
<accession>R7V5E6</accession>
<evidence type="ECO:0000256" key="3">
    <source>
        <dbReference type="ARBA" id="ARBA00022723"/>
    </source>
</evidence>
<sequence length="362" mass="40827">MSRDAVKFGRMSKKQRERVEDEANYHKQRLTGYPAMSPPLYEQTSPTNNNNNYSPGTYSSPFQYPPVNGYAVYTNGSPPTTPFKTSPSPTSPEPPCQPLPSPDAQPPKCTEDIDLGLLTKAIADAHSRTCLFTSEQVERMRMQQPSPEQLAAYQNMSHEQLWREIAEKLTMAVQQIIEFCKMVPGFMNLLQDDQIMLLKGGSFEVALLRLCHAFDVDSDSVIFGTAYIPLDVFRNLNEDEKLLMRNIFEFARGLITFKLNETEIALLSAMVLMNPRRVGVKDAPIIQKLGERIEAALKVQFQCNHPELGDQLSLHLSEKLPLLQLLSARHIDILNKFKQGNPGVLFPALHKELFSQEGFDSP</sequence>
<dbReference type="HOGENOM" id="CLU_007368_2_1_1"/>
<dbReference type="EMBL" id="AMQN01005894">
    <property type="status" value="NOT_ANNOTATED_CDS"/>
    <property type="molecule type" value="Genomic_DNA"/>
</dbReference>
<dbReference type="PRINTS" id="PR00398">
    <property type="entry name" value="STRDHORMONER"/>
</dbReference>
<reference evidence="12 14" key="2">
    <citation type="journal article" date="2013" name="Nature">
        <title>Insights into bilaterian evolution from three spiralian genomes.</title>
        <authorList>
            <person name="Simakov O."/>
            <person name="Marletaz F."/>
            <person name="Cho S.J."/>
            <person name="Edsinger-Gonzales E."/>
            <person name="Havlak P."/>
            <person name="Hellsten U."/>
            <person name="Kuo D.H."/>
            <person name="Larsson T."/>
            <person name="Lv J."/>
            <person name="Arendt D."/>
            <person name="Savage R."/>
            <person name="Osoegawa K."/>
            <person name="de Jong P."/>
            <person name="Grimwood J."/>
            <person name="Chapman J.A."/>
            <person name="Shapiro H."/>
            <person name="Aerts A."/>
            <person name="Otillar R.P."/>
            <person name="Terry A.Y."/>
            <person name="Boore J.L."/>
            <person name="Grigoriev I.V."/>
            <person name="Lindberg D.R."/>
            <person name="Seaver E.C."/>
            <person name="Weisblat D.A."/>
            <person name="Putnam N.H."/>
            <person name="Rokhsar D.S."/>
        </authorList>
    </citation>
    <scope>NUCLEOTIDE SEQUENCE</scope>
    <source>
        <strain evidence="12 14">I ESC-2004</strain>
    </source>
</reference>
<dbReference type="Gene3D" id="1.10.565.10">
    <property type="entry name" value="Retinoid X Receptor"/>
    <property type="match status" value="1"/>
</dbReference>
<evidence type="ECO:0000259" key="11">
    <source>
        <dbReference type="PROSITE" id="PS51843"/>
    </source>
</evidence>
<keyword evidence="6" id="KW-0805">Transcription regulation</keyword>
<evidence type="ECO:0000256" key="1">
    <source>
        <dbReference type="ARBA" id="ARBA00004123"/>
    </source>
</evidence>
<comment type="similarity">
    <text evidence="2">Belongs to the nuclear hormone receptor family. NR1 subfamily.</text>
</comment>
<keyword evidence="4" id="KW-0863">Zinc-finger</keyword>
<dbReference type="EnsemblMetazoa" id="CapteT176212">
    <property type="protein sequence ID" value="CapteP176212"/>
    <property type="gene ID" value="CapteG176212"/>
</dbReference>
<keyword evidence="8" id="KW-0804">Transcription</keyword>
<name>R7V5E6_CAPTE</name>
<dbReference type="FunCoup" id="R7V5E6">
    <property type="interactions" value="279"/>
</dbReference>
<dbReference type="InterPro" id="IPR000536">
    <property type="entry name" value="Nucl_hrmn_rcpt_lig-bd"/>
</dbReference>
<feature type="compositionally biased region" description="Pro residues" evidence="10">
    <location>
        <begin position="89"/>
        <end position="105"/>
    </location>
</feature>
<evidence type="ECO:0000256" key="5">
    <source>
        <dbReference type="ARBA" id="ARBA00022833"/>
    </source>
</evidence>
<feature type="domain" description="NR LBD" evidence="11">
    <location>
        <begin position="114"/>
        <end position="356"/>
    </location>
</feature>
<dbReference type="PANTHER" id="PTHR45805">
    <property type="entry name" value="NUCLEAR HORMONE RECEPTOR HR3-RELATED"/>
    <property type="match status" value="1"/>
</dbReference>
<dbReference type="InterPro" id="IPR001728">
    <property type="entry name" value="ThyrH_rcpt"/>
</dbReference>
<dbReference type="Proteomes" id="UP000014760">
    <property type="component" value="Unassembled WGS sequence"/>
</dbReference>
<keyword evidence="3" id="KW-0479">Metal-binding</keyword>
<dbReference type="PROSITE" id="PS51843">
    <property type="entry name" value="NR_LBD"/>
    <property type="match status" value="1"/>
</dbReference>
<organism evidence="12">
    <name type="scientific">Capitella teleta</name>
    <name type="common">Polychaete worm</name>
    <dbReference type="NCBI Taxonomy" id="283909"/>
    <lineage>
        <taxon>Eukaryota</taxon>
        <taxon>Metazoa</taxon>
        <taxon>Spiralia</taxon>
        <taxon>Lophotrochozoa</taxon>
        <taxon>Annelida</taxon>
        <taxon>Polychaeta</taxon>
        <taxon>Sedentaria</taxon>
        <taxon>Scolecida</taxon>
        <taxon>Capitellidae</taxon>
        <taxon>Capitella</taxon>
    </lineage>
</organism>
<feature type="compositionally biased region" description="Low complexity" evidence="10">
    <location>
        <begin position="44"/>
        <end position="61"/>
    </location>
</feature>
<evidence type="ECO:0000256" key="10">
    <source>
        <dbReference type="SAM" id="MobiDB-lite"/>
    </source>
</evidence>
<dbReference type="SMART" id="SM00430">
    <property type="entry name" value="HOLI"/>
    <property type="match status" value="1"/>
</dbReference>
<dbReference type="Pfam" id="PF00104">
    <property type="entry name" value="Hormone_recep"/>
    <property type="match status" value="1"/>
</dbReference>
<evidence type="ECO:0000256" key="4">
    <source>
        <dbReference type="ARBA" id="ARBA00022771"/>
    </source>
</evidence>
<keyword evidence="7" id="KW-0238">DNA-binding</keyword>
<evidence type="ECO:0000256" key="2">
    <source>
        <dbReference type="ARBA" id="ARBA00008092"/>
    </source>
</evidence>
<dbReference type="PANTHER" id="PTHR45805:SF2">
    <property type="entry name" value="NUCLEAR HORMONE RECEPTOR HR3-RELATED"/>
    <property type="match status" value="1"/>
</dbReference>
<evidence type="ECO:0000256" key="7">
    <source>
        <dbReference type="ARBA" id="ARBA00023125"/>
    </source>
</evidence>
<dbReference type="GO" id="GO:0004879">
    <property type="term" value="F:nuclear receptor activity"/>
    <property type="evidence" value="ECO:0007669"/>
    <property type="project" value="InterPro"/>
</dbReference>
<evidence type="ECO:0000313" key="13">
    <source>
        <dbReference type="EnsemblMetazoa" id="CapteP176212"/>
    </source>
</evidence>
<proteinExistence type="inferred from homology"/>
<evidence type="ECO:0000256" key="9">
    <source>
        <dbReference type="ARBA" id="ARBA00023170"/>
    </source>
</evidence>
<dbReference type="STRING" id="283909.R7V5E6"/>
<dbReference type="GO" id="GO:0005634">
    <property type="term" value="C:nucleus"/>
    <property type="evidence" value="ECO:0007669"/>
    <property type="project" value="UniProtKB-SubCell"/>
</dbReference>
<dbReference type="SUPFAM" id="SSF48508">
    <property type="entry name" value="Nuclear receptor ligand-binding domain"/>
    <property type="match status" value="1"/>
</dbReference>
<reference evidence="14" key="1">
    <citation type="submission" date="2012-12" db="EMBL/GenBank/DDBJ databases">
        <authorList>
            <person name="Hellsten U."/>
            <person name="Grimwood J."/>
            <person name="Chapman J.A."/>
            <person name="Shapiro H."/>
            <person name="Aerts A."/>
            <person name="Otillar R.P."/>
            <person name="Terry A.Y."/>
            <person name="Boore J.L."/>
            <person name="Simakov O."/>
            <person name="Marletaz F."/>
            <person name="Cho S.-J."/>
            <person name="Edsinger-Gonzales E."/>
            <person name="Havlak P."/>
            <person name="Kuo D.-H."/>
            <person name="Larsson T."/>
            <person name="Lv J."/>
            <person name="Arendt D."/>
            <person name="Savage R."/>
            <person name="Osoegawa K."/>
            <person name="de Jong P."/>
            <person name="Lindberg D.R."/>
            <person name="Seaver E.C."/>
            <person name="Weisblat D.A."/>
            <person name="Putnam N.H."/>
            <person name="Grigoriev I.V."/>
            <person name="Rokhsar D.S."/>
        </authorList>
    </citation>
    <scope>NUCLEOTIDE SEQUENCE</scope>
    <source>
        <strain evidence="14">I ESC-2004</strain>
    </source>
</reference>
<dbReference type="AlphaFoldDB" id="R7V5E6"/>
<keyword evidence="5" id="KW-0862">Zinc</keyword>
<dbReference type="InterPro" id="IPR001723">
    <property type="entry name" value="Nuclear_hrmn_rcpt"/>
</dbReference>
<dbReference type="GO" id="GO:0008270">
    <property type="term" value="F:zinc ion binding"/>
    <property type="evidence" value="ECO:0007669"/>
    <property type="project" value="UniProtKB-KW"/>
</dbReference>
<dbReference type="PRINTS" id="PR00546">
    <property type="entry name" value="THYROIDHORMR"/>
</dbReference>
<keyword evidence="14" id="KW-1185">Reference proteome</keyword>
<reference evidence="13" key="3">
    <citation type="submission" date="2015-06" db="UniProtKB">
        <authorList>
            <consortium name="EnsemblMetazoa"/>
        </authorList>
    </citation>
    <scope>IDENTIFICATION</scope>
</reference>
<keyword evidence="9" id="KW-0675">Receptor</keyword>